<feature type="domain" description="Isochorismatase-like" evidence="8">
    <location>
        <begin position="158"/>
        <end position="215"/>
    </location>
</feature>
<evidence type="ECO:0000256" key="1">
    <source>
        <dbReference type="ARBA" id="ARBA00006336"/>
    </source>
</evidence>
<dbReference type="GO" id="GO:0046872">
    <property type="term" value="F:metal ion binding"/>
    <property type="evidence" value="ECO:0007669"/>
    <property type="project" value="UniProtKB-KW"/>
</dbReference>
<dbReference type="Gene3D" id="3.40.50.850">
    <property type="entry name" value="Isochorismatase-like"/>
    <property type="match status" value="1"/>
</dbReference>
<organism evidence="9 10">
    <name type="scientific">Oribacterium parvum</name>
    <dbReference type="NCBI Taxonomy" id="1501329"/>
    <lineage>
        <taxon>Bacteria</taxon>
        <taxon>Bacillati</taxon>
        <taxon>Bacillota</taxon>
        <taxon>Clostridia</taxon>
        <taxon>Lachnospirales</taxon>
        <taxon>Lachnospiraceae</taxon>
        <taxon>Oribacterium</taxon>
    </lineage>
</organism>
<dbReference type="CDD" id="cd00431">
    <property type="entry name" value="cysteine_hydrolases"/>
    <property type="match status" value="1"/>
</dbReference>
<keyword evidence="4 9" id="KW-0378">Hydrolase</keyword>
<evidence type="ECO:0000256" key="7">
    <source>
        <dbReference type="ARBA" id="ARBA00043224"/>
    </source>
</evidence>
<sequence>MENNQNNNEKQGKGKHYLIVVDMQKDFIDGSLGTEEAQSIVEKVKEKILSYPKDRVYATLDTHGEDYLSTQEGKMLPVPHCIKGTEGWGLHPMLKDLILPDHFFEKGSFGSLQLAESMRTLFTKQVIEEATMAKNTGNIKDTVEIRGDAEIGAYPDFTIELVGLCTDICVVSNALLLKAFLPEIPISVDSSCCAGVTKEKHLAALETLRSCQVEVL</sequence>
<dbReference type="SUPFAM" id="SSF52499">
    <property type="entry name" value="Isochorismatase-like hydrolases"/>
    <property type="match status" value="2"/>
</dbReference>
<dbReference type="PANTHER" id="PTHR11080">
    <property type="entry name" value="PYRAZINAMIDASE/NICOTINAMIDASE"/>
    <property type="match status" value="1"/>
</dbReference>
<dbReference type="InterPro" id="IPR052347">
    <property type="entry name" value="Isochorismatase_Nicotinamidase"/>
</dbReference>
<name>A0A930GYH7_9FIRM</name>
<dbReference type="Pfam" id="PF00857">
    <property type="entry name" value="Isochorismatase"/>
    <property type="match status" value="2"/>
</dbReference>
<proteinExistence type="inferred from homology"/>
<keyword evidence="3" id="KW-0479">Metal-binding</keyword>
<comment type="caution">
    <text evidence="9">The sequence shown here is derived from an EMBL/GenBank/DDBJ whole genome shotgun (WGS) entry which is preliminary data.</text>
</comment>
<dbReference type="AlphaFoldDB" id="A0A930GYH7"/>
<dbReference type="GO" id="GO:0019363">
    <property type="term" value="P:pyridine nucleotide biosynthetic process"/>
    <property type="evidence" value="ECO:0007669"/>
    <property type="project" value="UniProtKB-KW"/>
</dbReference>
<gene>
    <name evidence="9" type="ORF">HXM93_08355</name>
</gene>
<evidence type="ECO:0000256" key="2">
    <source>
        <dbReference type="ARBA" id="ARBA00022642"/>
    </source>
</evidence>
<evidence type="ECO:0000256" key="4">
    <source>
        <dbReference type="ARBA" id="ARBA00022801"/>
    </source>
</evidence>
<feature type="domain" description="Isochorismatase-like" evidence="8">
    <location>
        <begin position="18"/>
        <end position="112"/>
    </location>
</feature>
<accession>A0A930GYH7</accession>
<dbReference type="EMBL" id="JABZRD010000560">
    <property type="protein sequence ID" value="MBF1284520.1"/>
    <property type="molecule type" value="Genomic_DNA"/>
</dbReference>
<evidence type="ECO:0000313" key="9">
    <source>
        <dbReference type="EMBL" id="MBF1284520.1"/>
    </source>
</evidence>
<dbReference type="Proteomes" id="UP000709351">
    <property type="component" value="Unassembled WGS sequence"/>
</dbReference>
<comment type="similarity">
    <text evidence="1">Belongs to the isochorismatase family.</text>
</comment>
<comment type="pathway">
    <text evidence="5">Cofactor biosynthesis; nicotinate biosynthesis; nicotinate from nicotinamide: step 1/1.</text>
</comment>
<evidence type="ECO:0000259" key="8">
    <source>
        <dbReference type="Pfam" id="PF00857"/>
    </source>
</evidence>
<protein>
    <recommendedName>
        <fullName evidence="6">nicotinamidase</fullName>
        <ecNumber evidence="6">3.5.1.19</ecNumber>
    </recommendedName>
    <alternativeName>
        <fullName evidence="7">Nicotinamide deamidase</fullName>
    </alternativeName>
</protein>
<evidence type="ECO:0000256" key="5">
    <source>
        <dbReference type="ARBA" id="ARBA00037900"/>
    </source>
</evidence>
<evidence type="ECO:0000256" key="6">
    <source>
        <dbReference type="ARBA" id="ARBA00039017"/>
    </source>
</evidence>
<evidence type="ECO:0000313" key="10">
    <source>
        <dbReference type="Proteomes" id="UP000709351"/>
    </source>
</evidence>
<evidence type="ECO:0000256" key="3">
    <source>
        <dbReference type="ARBA" id="ARBA00022723"/>
    </source>
</evidence>
<dbReference type="GO" id="GO:0008936">
    <property type="term" value="F:nicotinamidase activity"/>
    <property type="evidence" value="ECO:0007669"/>
    <property type="project" value="UniProtKB-EC"/>
</dbReference>
<keyword evidence="2" id="KW-0662">Pyridine nucleotide biosynthesis</keyword>
<dbReference type="EC" id="3.5.1.19" evidence="6"/>
<dbReference type="PANTHER" id="PTHR11080:SF2">
    <property type="entry name" value="LD05707P"/>
    <property type="match status" value="1"/>
</dbReference>
<reference evidence="9" key="1">
    <citation type="submission" date="2020-04" db="EMBL/GenBank/DDBJ databases">
        <title>Deep metagenomics examines the oral microbiome during advanced dental caries in children, revealing novel taxa and co-occurrences with host molecules.</title>
        <authorList>
            <person name="Baker J.L."/>
            <person name="Morton J.T."/>
            <person name="Dinis M."/>
            <person name="Alvarez R."/>
            <person name="Tran N.C."/>
            <person name="Knight R."/>
            <person name="Edlund A."/>
        </authorList>
    </citation>
    <scope>NUCLEOTIDE SEQUENCE</scope>
    <source>
        <strain evidence="9">JCVI_24_bin.2</strain>
    </source>
</reference>
<dbReference type="InterPro" id="IPR000868">
    <property type="entry name" value="Isochorismatase-like_dom"/>
</dbReference>
<dbReference type="InterPro" id="IPR036380">
    <property type="entry name" value="Isochorismatase-like_sf"/>
</dbReference>